<sequence>MRGTSSAAAEPNVSPAAPRDLYLEVYINDVSTGLIGKFTQLADGTLVATVEELREVGLRATDSARTAEGLVRLDALPNVGVRIDEPTQRLFVTSTDEARVPRSIDAGGAGSTVDVKPQSSFGAVLNYSLLASTNSLVDQNVKLFQGLAGSYDARLFSPFGTISQSFTTNYSNSPWDRFTRLNTSWSYSDPESLITYRGGDLISGGLPWTRPVYLGGFQVQRNFALRPDLVTMPLPSFSGTAAVPSTVEIYSHNTRAYSGDLAPGPFRIDNLPVTAGAGEARVVLRDSLGQETVADLPFYASSRLLREGLLDFSTELGYPRRNFGIESDDYDGRLMGAATARYGLTDWLTLEGHVEGGTDLHNGGLGVAFPLGSFGVGSFAAAASEYNGETGSLINASLELQLERWSLFGRTQRTFGQYEDIGSITAIPNTGRNAPKSFHAGVPRTLDQVTLSVPTPFEASSLSLLFTNLEYANGDTSRIAGISYSQQLFERSTFFSTGFKDFGSHGGFGLFAGISVPLGGDISATTALDHGRNGTRLVTDVARSERLENGSVAWRLHSSEGTTPDRSVAVSYRAPVARMEVGVQQIGQGLRATGQLDGALVLAGGGVFASNRIDDAFAVVDVGAPNVEVLHQNRHVGKTDRHGRILVPGLNAYEPNTISIDPSNLPVDTDIASTTQVVVPADRSGVVADFGVDTSPSAALVRFVDGRGNPLEAGVQGHLLTGSGGEFVIGYDGEAYLRQLLAQNAVEIDRLDGTTCSARFEFQAVRGQQVVVEDVPCV</sequence>
<organism evidence="2 3">
    <name type="scientific">Chelativorans intermedius</name>
    <dbReference type="NCBI Taxonomy" id="515947"/>
    <lineage>
        <taxon>Bacteria</taxon>
        <taxon>Pseudomonadati</taxon>
        <taxon>Pseudomonadota</taxon>
        <taxon>Alphaproteobacteria</taxon>
        <taxon>Hyphomicrobiales</taxon>
        <taxon>Phyllobacteriaceae</taxon>
        <taxon>Chelativorans</taxon>
    </lineage>
</organism>
<name>A0ABV6DAS4_9HYPH</name>
<dbReference type="Gene3D" id="2.60.40.2610">
    <property type="entry name" value="Outer membrane usher protein FimD, plug domain"/>
    <property type="match status" value="1"/>
</dbReference>
<evidence type="ECO:0000313" key="3">
    <source>
        <dbReference type="Proteomes" id="UP001589755"/>
    </source>
</evidence>
<dbReference type="PANTHER" id="PTHR30451">
    <property type="entry name" value="OUTER MEMBRANE USHER PROTEIN"/>
    <property type="match status" value="1"/>
</dbReference>
<dbReference type="Proteomes" id="UP001589755">
    <property type="component" value="Unassembled WGS sequence"/>
</dbReference>
<dbReference type="InterPro" id="IPR042186">
    <property type="entry name" value="FimD_plug_dom"/>
</dbReference>
<proteinExistence type="inferred from homology"/>
<dbReference type="RefSeq" id="WP_261522401.1">
    <property type="nucleotide sequence ID" value="NZ_JAODNW010000026.1"/>
</dbReference>
<comment type="caution">
    <text evidence="2">The sequence shown here is derived from an EMBL/GenBank/DDBJ whole genome shotgun (WGS) entry which is preliminary data.</text>
</comment>
<dbReference type="PROSITE" id="PS01151">
    <property type="entry name" value="FIMBRIAL_USHER"/>
    <property type="match status" value="1"/>
</dbReference>
<keyword evidence="1" id="KW-0813">Transport</keyword>
<comment type="similarity">
    <text evidence="1">Belongs to the fimbrial export usher family.</text>
</comment>
<dbReference type="Gene3D" id="2.60.40.3110">
    <property type="match status" value="1"/>
</dbReference>
<keyword evidence="1" id="KW-0812">Transmembrane</keyword>
<dbReference type="InterPro" id="IPR000015">
    <property type="entry name" value="Fimb_usher"/>
</dbReference>
<keyword evidence="3" id="KW-1185">Reference proteome</keyword>
<reference evidence="2 3" key="1">
    <citation type="submission" date="2024-09" db="EMBL/GenBank/DDBJ databases">
        <authorList>
            <person name="Sun Q."/>
            <person name="Mori K."/>
        </authorList>
    </citation>
    <scope>NUCLEOTIDE SEQUENCE [LARGE SCALE GENOMIC DNA]</scope>
    <source>
        <strain evidence="2 3">CCM 8543</strain>
    </source>
</reference>
<keyword evidence="1" id="KW-0998">Cell outer membrane</keyword>
<keyword evidence="1" id="KW-0472">Membrane</keyword>
<dbReference type="InterPro" id="IPR018030">
    <property type="entry name" value="Fimbrial_membr_usher_CS"/>
</dbReference>
<accession>A0ABV6DAS4</accession>
<comment type="subcellular location">
    <subcellularLocation>
        <location evidence="1">Cell outer membrane</location>
        <topology evidence="1">Multi-pass membrane protein</topology>
    </subcellularLocation>
</comment>
<keyword evidence="1" id="KW-1029">Fimbrium biogenesis</keyword>
<evidence type="ECO:0000313" key="2">
    <source>
        <dbReference type="EMBL" id="MFC0209705.1"/>
    </source>
</evidence>
<dbReference type="Pfam" id="PF00577">
    <property type="entry name" value="Usher"/>
    <property type="match status" value="1"/>
</dbReference>
<gene>
    <name evidence="2" type="ORF">ACFFJ2_14965</name>
</gene>
<dbReference type="PANTHER" id="PTHR30451:SF5">
    <property type="entry name" value="SLR0019 PROTEIN"/>
    <property type="match status" value="1"/>
</dbReference>
<evidence type="ECO:0000256" key="1">
    <source>
        <dbReference type="RuleBase" id="RU003884"/>
    </source>
</evidence>
<dbReference type="EMBL" id="JBHLXD010000027">
    <property type="protein sequence ID" value="MFC0209705.1"/>
    <property type="molecule type" value="Genomic_DNA"/>
</dbReference>
<protein>
    <submittedName>
        <fullName evidence="2">Fimbria/pilus outer membrane usher protein</fullName>
    </submittedName>
</protein>